<dbReference type="Pfam" id="PF03929">
    <property type="entry name" value="PepSY_TM"/>
    <property type="match status" value="1"/>
</dbReference>
<organism evidence="3 4">
    <name type="scientific">Azorhizobium oxalatiphilum</name>
    <dbReference type="NCBI Taxonomy" id="980631"/>
    <lineage>
        <taxon>Bacteria</taxon>
        <taxon>Pseudomonadati</taxon>
        <taxon>Pseudomonadota</taxon>
        <taxon>Alphaproteobacteria</taxon>
        <taxon>Hyphomicrobiales</taxon>
        <taxon>Xanthobacteraceae</taxon>
        <taxon>Azorhizobium</taxon>
    </lineage>
</organism>
<reference evidence="3" key="2">
    <citation type="submission" date="2020-09" db="EMBL/GenBank/DDBJ databases">
        <authorList>
            <person name="Sun Q."/>
            <person name="Sedlacek I."/>
        </authorList>
    </citation>
    <scope>NUCLEOTIDE SEQUENCE</scope>
    <source>
        <strain evidence="3">CCM 7897</strain>
    </source>
</reference>
<dbReference type="AlphaFoldDB" id="A0A917BNX2"/>
<dbReference type="EMBL" id="BMCT01000001">
    <property type="protein sequence ID" value="GGF53482.1"/>
    <property type="molecule type" value="Genomic_DNA"/>
</dbReference>
<feature type="transmembrane region" description="Helical" evidence="2">
    <location>
        <begin position="364"/>
        <end position="385"/>
    </location>
</feature>
<dbReference type="InterPro" id="IPR005625">
    <property type="entry name" value="PepSY-ass_TM"/>
</dbReference>
<feature type="region of interest" description="Disordered" evidence="1">
    <location>
        <begin position="1"/>
        <end position="28"/>
    </location>
</feature>
<sequence>MLERTQTPPKEPTREPAKHAKPGKSGLSPRGLKAWQVVHTWTSLISTVFMLLLCLTGLPLIFHHEIDHMLGQEAEAPDLPAGTPHLSLDRIITNGLAPNSTEQVRYVVFDDDDANLVHLLIAATKDAPDEDNRFATLDARTGEVLRAPDRSLTFTGLMLRLHTDLFAGLPGMLFLGLMGLLMVVAIVSGVVLYAPFMRRLEFGTVRKGRSPRLRWLDLHNLLGIVTVCWLTVVGFTGVINTWSQLVLMVWQQDQLAEMVAPYRDMPPLTRLGPVQPALDTAKQAVPDMHASFIAFPGTPFTSAHHYAVFMKGDTTLTSRLIRPALIDAESGKLTDSRVLPWYVTALLVSQPLHFGDYGGMPLKIIWAVLDVAAIVVLGSGLYLWIARRRGAHGRKA</sequence>
<feature type="transmembrane region" description="Helical" evidence="2">
    <location>
        <begin position="40"/>
        <end position="62"/>
    </location>
</feature>
<name>A0A917BNX2_9HYPH</name>
<keyword evidence="2" id="KW-0472">Membrane</keyword>
<dbReference type="PANTHER" id="PTHR34219:SF3">
    <property type="entry name" value="BLL7967 PROTEIN"/>
    <property type="match status" value="1"/>
</dbReference>
<protein>
    <recommendedName>
        <fullName evidence="5">Iron-regulated membrane protein</fullName>
    </recommendedName>
</protein>
<reference evidence="3" key="1">
    <citation type="journal article" date="2014" name="Int. J. Syst. Evol. Microbiol.">
        <title>Complete genome sequence of Corynebacterium casei LMG S-19264T (=DSM 44701T), isolated from a smear-ripened cheese.</title>
        <authorList>
            <consortium name="US DOE Joint Genome Institute (JGI-PGF)"/>
            <person name="Walter F."/>
            <person name="Albersmeier A."/>
            <person name="Kalinowski J."/>
            <person name="Ruckert C."/>
        </authorList>
    </citation>
    <scope>NUCLEOTIDE SEQUENCE</scope>
    <source>
        <strain evidence="3">CCM 7897</strain>
    </source>
</reference>
<dbReference type="PANTHER" id="PTHR34219">
    <property type="entry name" value="IRON-REGULATED INNER MEMBRANE PROTEIN-RELATED"/>
    <property type="match status" value="1"/>
</dbReference>
<keyword evidence="2" id="KW-0812">Transmembrane</keyword>
<gene>
    <name evidence="3" type="ORF">GCM10007301_11150</name>
</gene>
<evidence type="ECO:0000313" key="3">
    <source>
        <dbReference type="EMBL" id="GGF53482.1"/>
    </source>
</evidence>
<proteinExistence type="predicted"/>
<evidence type="ECO:0008006" key="5">
    <source>
        <dbReference type="Google" id="ProtNLM"/>
    </source>
</evidence>
<feature type="transmembrane region" description="Helical" evidence="2">
    <location>
        <begin position="172"/>
        <end position="197"/>
    </location>
</feature>
<evidence type="ECO:0000313" key="4">
    <source>
        <dbReference type="Proteomes" id="UP000606044"/>
    </source>
</evidence>
<evidence type="ECO:0000256" key="1">
    <source>
        <dbReference type="SAM" id="MobiDB-lite"/>
    </source>
</evidence>
<comment type="caution">
    <text evidence="3">The sequence shown here is derived from an EMBL/GenBank/DDBJ whole genome shotgun (WGS) entry which is preliminary data.</text>
</comment>
<evidence type="ECO:0000256" key="2">
    <source>
        <dbReference type="SAM" id="Phobius"/>
    </source>
</evidence>
<dbReference type="Proteomes" id="UP000606044">
    <property type="component" value="Unassembled WGS sequence"/>
</dbReference>
<feature type="transmembrane region" description="Helical" evidence="2">
    <location>
        <begin position="218"/>
        <end position="239"/>
    </location>
</feature>
<keyword evidence="4" id="KW-1185">Reference proteome</keyword>
<accession>A0A917BNX2</accession>
<keyword evidence="2" id="KW-1133">Transmembrane helix</keyword>